<dbReference type="EMBL" id="BMGZ01000003">
    <property type="protein sequence ID" value="GGI00585.1"/>
    <property type="molecule type" value="Genomic_DNA"/>
</dbReference>
<evidence type="ECO:0000313" key="1">
    <source>
        <dbReference type="EMBL" id="GGI00585.1"/>
    </source>
</evidence>
<evidence type="ECO:0000313" key="4">
    <source>
        <dbReference type="Proteomes" id="UP000818603"/>
    </source>
</evidence>
<keyword evidence="4" id="KW-1185">Reference proteome</keyword>
<evidence type="ECO:0000313" key="2">
    <source>
        <dbReference type="EMBL" id="NHK29011.1"/>
    </source>
</evidence>
<reference evidence="1" key="3">
    <citation type="submission" date="2020-09" db="EMBL/GenBank/DDBJ databases">
        <authorList>
            <person name="Sun Q."/>
            <person name="Zhou Y."/>
        </authorList>
    </citation>
    <scope>NUCLEOTIDE SEQUENCE</scope>
    <source>
        <strain evidence="1">CGMCC 1.14984</strain>
    </source>
</reference>
<organism evidence="1 3">
    <name type="scientific">Aquisalinus luteolus</name>
    <dbReference type="NCBI Taxonomy" id="1566827"/>
    <lineage>
        <taxon>Bacteria</taxon>
        <taxon>Pseudomonadati</taxon>
        <taxon>Pseudomonadota</taxon>
        <taxon>Alphaproteobacteria</taxon>
        <taxon>Parvularculales</taxon>
        <taxon>Parvularculaceae</taxon>
        <taxon>Aquisalinus</taxon>
    </lineage>
</organism>
<dbReference type="Proteomes" id="UP000621856">
    <property type="component" value="Unassembled WGS sequence"/>
</dbReference>
<gene>
    <name evidence="2" type="ORF">FF098_013895</name>
    <name evidence="1" type="ORF">GCM10011355_29220</name>
</gene>
<evidence type="ECO:0000313" key="3">
    <source>
        <dbReference type="Proteomes" id="UP000621856"/>
    </source>
</evidence>
<proteinExistence type="predicted"/>
<accession>A0A8J3A598</accession>
<comment type="caution">
    <text evidence="1">The sequence shown here is derived from an EMBL/GenBank/DDBJ whole genome shotgun (WGS) entry which is preliminary data.</text>
</comment>
<dbReference type="RefSeq" id="WP_155141627.1">
    <property type="nucleotide sequence ID" value="NZ_BMGZ01000003.1"/>
</dbReference>
<dbReference type="AlphaFoldDB" id="A0A8J3A598"/>
<dbReference type="Proteomes" id="UP000818603">
    <property type="component" value="Unassembled WGS sequence"/>
</dbReference>
<reference evidence="1" key="1">
    <citation type="journal article" date="2014" name="Int. J. Syst. Evol. Microbiol.">
        <title>Complete genome sequence of Corynebacterium casei LMG S-19264T (=DSM 44701T), isolated from a smear-ripened cheese.</title>
        <authorList>
            <consortium name="US DOE Joint Genome Institute (JGI-PGF)"/>
            <person name="Walter F."/>
            <person name="Albersmeier A."/>
            <person name="Kalinowski J."/>
            <person name="Ruckert C."/>
        </authorList>
    </citation>
    <scope>NUCLEOTIDE SEQUENCE</scope>
    <source>
        <strain evidence="1">CGMCC 1.14984</strain>
    </source>
</reference>
<sequence>MTKEELADWCRAEREEALRQIELFGNGGVKAKLEMPDGSVEEITESVVRHQKEVAEKYEHLIAVLTG</sequence>
<dbReference type="EMBL" id="VCJR02000003">
    <property type="protein sequence ID" value="NHK29011.1"/>
    <property type="molecule type" value="Genomic_DNA"/>
</dbReference>
<reference evidence="2 4" key="2">
    <citation type="submission" date="2020-02" db="EMBL/GenBank/DDBJ databases">
        <title>Genome sequence of Parvularcula flava strain NH6-79.</title>
        <authorList>
            <person name="Abdul Karim M.H."/>
            <person name="Lam M.Q."/>
            <person name="Chen S.J."/>
            <person name="Yahya A."/>
            <person name="Shahir S."/>
            <person name="Shamsir M.S."/>
            <person name="Chong C.S."/>
        </authorList>
    </citation>
    <scope>NUCLEOTIDE SEQUENCE [LARGE SCALE GENOMIC DNA]</scope>
    <source>
        <strain evidence="2 4">NH6-79</strain>
    </source>
</reference>
<protein>
    <submittedName>
        <fullName evidence="1">Uncharacterized protein</fullName>
    </submittedName>
</protein>
<name>A0A8J3A598_9PROT</name>